<dbReference type="GeneID" id="94346927"/>
<gene>
    <name evidence="1" type="ORF">CCR75_003159</name>
</gene>
<evidence type="ECO:0000313" key="1">
    <source>
        <dbReference type="EMBL" id="TDH72375.1"/>
    </source>
</evidence>
<organism evidence="1 2">
    <name type="scientific">Bremia lactucae</name>
    <name type="common">Lettuce downy mildew</name>
    <dbReference type="NCBI Taxonomy" id="4779"/>
    <lineage>
        <taxon>Eukaryota</taxon>
        <taxon>Sar</taxon>
        <taxon>Stramenopiles</taxon>
        <taxon>Oomycota</taxon>
        <taxon>Peronosporomycetes</taxon>
        <taxon>Peronosporales</taxon>
        <taxon>Peronosporaceae</taxon>
        <taxon>Bremia</taxon>
    </lineage>
</organism>
<sequence>MFSIPACQVETIAVSGYADDTAIYLRHQGDLPYVLQFFKAFEYVFQDLLSTKPSPLSSCLGDMKPWLLSTRTAATLVYKLAKLMQLSLTGINVFSQYGHDLHWRARRRILSFRERSSQDIAGRKKNTIQRQHKLIKDFVWGCGTGSEPGPEFQKNKLNYR</sequence>
<dbReference type="KEGG" id="blac:94346927"/>
<comment type="caution">
    <text evidence="1">The sequence shown here is derived from an EMBL/GenBank/DDBJ whole genome shotgun (WGS) entry which is preliminary data.</text>
</comment>
<protein>
    <submittedName>
        <fullName evidence="1">Uncharacterized protein</fullName>
    </submittedName>
</protein>
<proteinExistence type="predicted"/>
<keyword evidence="2" id="KW-1185">Reference proteome</keyword>
<dbReference type="AlphaFoldDB" id="A0A976IIG3"/>
<reference evidence="1 2" key="1">
    <citation type="journal article" date="2021" name="Genome Biol.">
        <title>AFLAP: assembly-free linkage analysis pipeline using k-mers from genome sequencing data.</title>
        <authorList>
            <person name="Fletcher K."/>
            <person name="Zhang L."/>
            <person name="Gil J."/>
            <person name="Han R."/>
            <person name="Cavanaugh K."/>
            <person name="Michelmore R."/>
        </authorList>
    </citation>
    <scope>NUCLEOTIDE SEQUENCE [LARGE SCALE GENOMIC DNA]</scope>
    <source>
        <strain evidence="1 2">SF5</strain>
    </source>
</reference>
<dbReference type="EMBL" id="SHOA02000019">
    <property type="protein sequence ID" value="TDH72375.1"/>
    <property type="molecule type" value="Genomic_DNA"/>
</dbReference>
<name>A0A976IIG3_BRELC</name>
<evidence type="ECO:0000313" key="2">
    <source>
        <dbReference type="Proteomes" id="UP000294530"/>
    </source>
</evidence>
<accession>A0A976IIG3</accession>
<dbReference type="RefSeq" id="XP_067821874.1">
    <property type="nucleotide sequence ID" value="XM_067961256.1"/>
</dbReference>
<dbReference type="Proteomes" id="UP000294530">
    <property type="component" value="Unassembled WGS sequence"/>
</dbReference>